<accession>A0A7I9W3N1</accession>
<feature type="domain" description="Restriction endonuclease AspBHI N-terminal" evidence="1">
    <location>
        <begin position="29"/>
        <end position="215"/>
    </location>
</feature>
<dbReference type="Gene3D" id="2.30.280.20">
    <property type="match status" value="1"/>
</dbReference>
<name>A0A7I9W3N1_MYCAG</name>
<proteinExistence type="predicted"/>
<dbReference type="Proteomes" id="UP000465302">
    <property type="component" value="Unassembled WGS sequence"/>
</dbReference>
<evidence type="ECO:0000313" key="3">
    <source>
        <dbReference type="Proteomes" id="UP000465302"/>
    </source>
</evidence>
<evidence type="ECO:0000313" key="2">
    <source>
        <dbReference type="EMBL" id="GFG52311.1"/>
    </source>
</evidence>
<protein>
    <recommendedName>
        <fullName evidence="1">Restriction endonuclease AspBHI N-terminal domain-containing protein</fullName>
    </recommendedName>
</protein>
<reference evidence="2 3" key="1">
    <citation type="journal article" date="2019" name="Emerg. Microbes Infect.">
        <title>Comprehensive subspecies identification of 175 nontuberculous mycobacteria species based on 7547 genomic profiles.</title>
        <authorList>
            <person name="Matsumoto Y."/>
            <person name="Kinjo T."/>
            <person name="Motooka D."/>
            <person name="Nabeya D."/>
            <person name="Jung N."/>
            <person name="Uechi K."/>
            <person name="Horii T."/>
            <person name="Iida T."/>
            <person name="Fujita J."/>
            <person name="Nakamura S."/>
        </authorList>
    </citation>
    <scope>NUCLEOTIDE SEQUENCE [LARGE SCALE GENOMIC DNA]</scope>
    <source>
        <strain evidence="2 3">JCM 6377</strain>
    </source>
</reference>
<dbReference type="EMBL" id="BLKS01000001">
    <property type="protein sequence ID" value="GFG52311.1"/>
    <property type="molecule type" value="Genomic_DNA"/>
</dbReference>
<dbReference type="InterPro" id="IPR041409">
    <property type="entry name" value="RE_AspBHI_N"/>
</dbReference>
<dbReference type="OrthoDB" id="3010308at2"/>
<sequence length="251" mass="27383">MSIIVAFDDIANSDLVVAGIYKGGTRGTVADDPISKLVPVGNQGGFRYKGSPVKGSVRIAVVYTSGVEEEWPDHLDESTGILTYYGDNRRPGQDLLGTQRKGNLLLEKVFAASFGTAADRMKIPPFLFLEKVGTGRDVIFRGLLAPGAEGFPPEEALKAIWRESIEGPYENYESRFTVLNVGRVRRTWIDAVVKGIPPVEAPDCPSAWRSWVTSRSYDVSRLLVTSTYSSSSSIRSERSPLSAGSDSANFR</sequence>
<gene>
    <name evidence="2" type="ORF">MAGR_37520</name>
</gene>
<dbReference type="AlphaFoldDB" id="A0A7I9W3N1"/>
<dbReference type="RefSeq" id="WP_133119197.1">
    <property type="nucleotide sequence ID" value="NZ_BLKS01000001.1"/>
</dbReference>
<comment type="caution">
    <text evidence="2">The sequence shown here is derived from an EMBL/GenBank/DDBJ whole genome shotgun (WGS) entry which is preliminary data.</text>
</comment>
<dbReference type="Pfam" id="PF18062">
    <property type="entry name" value="RE_AspBHI_N"/>
    <property type="match status" value="1"/>
</dbReference>
<evidence type="ECO:0000259" key="1">
    <source>
        <dbReference type="Pfam" id="PF18062"/>
    </source>
</evidence>
<organism evidence="2 3">
    <name type="scientific">Mycolicibacterium agri</name>
    <name type="common">Mycobacterium agri</name>
    <dbReference type="NCBI Taxonomy" id="36811"/>
    <lineage>
        <taxon>Bacteria</taxon>
        <taxon>Bacillati</taxon>
        <taxon>Actinomycetota</taxon>
        <taxon>Actinomycetes</taxon>
        <taxon>Mycobacteriales</taxon>
        <taxon>Mycobacteriaceae</taxon>
        <taxon>Mycolicibacterium</taxon>
    </lineage>
</organism>